<accession>A0A411PFY9</accession>
<dbReference type="Proteomes" id="UP000291106">
    <property type="component" value="Chromosome"/>
</dbReference>
<feature type="chain" id="PRO_5019145660" evidence="2">
    <location>
        <begin position="25"/>
        <end position="181"/>
    </location>
</feature>
<reference evidence="4 5" key="1">
    <citation type="submission" date="2019-02" db="EMBL/GenBank/DDBJ databases">
        <title>Shewanella sp. D4-2 isolated from Dokdo Island.</title>
        <authorList>
            <person name="Baek K."/>
        </authorList>
    </citation>
    <scope>NUCLEOTIDE SEQUENCE [LARGE SCALE GENOMIC DNA]</scope>
    <source>
        <strain evidence="4 5">D4-2</strain>
    </source>
</reference>
<organism evidence="4 5">
    <name type="scientific">Shewanella maritima</name>
    <dbReference type="NCBI Taxonomy" id="2520507"/>
    <lineage>
        <taxon>Bacteria</taxon>
        <taxon>Pseudomonadati</taxon>
        <taxon>Pseudomonadota</taxon>
        <taxon>Gammaproteobacteria</taxon>
        <taxon>Alteromonadales</taxon>
        <taxon>Shewanellaceae</taxon>
        <taxon>Shewanella</taxon>
    </lineage>
</organism>
<dbReference type="Pfam" id="PF13505">
    <property type="entry name" value="OMP_b-brl"/>
    <property type="match status" value="1"/>
</dbReference>
<evidence type="ECO:0000313" key="5">
    <source>
        <dbReference type="Proteomes" id="UP000291106"/>
    </source>
</evidence>
<name>A0A411PFY9_9GAMM</name>
<feature type="signal peptide" evidence="2">
    <location>
        <begin position="1"/>
        <end position="24"/>
    </location>
</feature>
<keyword evidence="1 2" id="KW-0732">Signal</keyword>
<feature type="domain" description="Outer membrane protein beta-barrel" evidence="3">
    <location>
        <begin position="12"/>
        <end position="181"/>
    </location>
</feature>
<dbReference type="KEGG" id="smai:EXU30_07200"/>
<gene>
    <name evidence="4" type="ORF">EXU30_07200</name>
</gene>
<evidence type="ECO:0000313" key="4">
    <source>
        <dbReference type="EMBL" id="QBF82507.1"/>
    </source>
</evidence>
<sequence length="181" mass="20192">MKTQSFKTLAIATALMATSSVANAVEIDFFAGAGVGYQMDTVEGAVNKDTEGEAWQGRIGMLIEQQHRITGTFSYMEDKFNQGGSQYKQEQYSWLASYDYLIPVHKDVNLFVGVTAGANDNKIGGKSSADFVWGGQAGVQYKWTEHFSSDLGYRYLAQDYDKNGIEISDSQQIYLTFDYKF</sequence>
<proteinExistence type="predicted"/>
<dbReference type="Gene3D" id="2.40.160.20">
    <property type="match status" value="1"/>
</dbReference>
<dbReference type="RefSeq" id="WP_130598704.1">
    <property type="nucleotide sequence ID" value="NZ_CP036200.1"/>
</dbReference>
<evidence type="ECO:0000256" key="1">
    <source>
        <dbReference type="ARBA" id="ARBA00022729"/>
    </source>
</evidence>
<dbReference type="InterPro" id="IPR027385">
    <property type="entry name" value="Beta-barrel_OMP"/>
</dbReference>
<evidence type="ECO:0000259" key="3">
    <source>
        <dbReference type="Pfam" id="PF13505"/>
    </source>
</evidence>
<evidence type="ECO:0000256" key="2">
    <source>
        <dbReference type="SAM" id="SignalP"/>
    </source>
</evidence>
<dbReference type="InterPro" id="IPR011250">
    <property type="entry name" value="OMP/PagP_B-barrel"/>
</dbReference>
<dbReference type="AlphaFoldDB" id="A0A411PFY9"/>
<protein>
    <submittedName>
        <fullName evidence="4">Porin family protein</fullName>
    </submittedName>
</protein>
<dbReference type="EMBL" id="CP036200">
    <property type="protein sequence ID" value="QBF82507.1"/>
    <property type="molecule type" value="Genomic_DNA"/>
</dbReference>
<keyword evidence="5" id="KW-1185">Reference proteome</keyword>
<dbReference type="SUPFAM" id="SSF56925">
    <property type="entry name" value="OMPA-like"/>
    <property type="match status" value="1"/>
</dbReference>
<dbReference type="OrthoDB" id="6384953at2"/>